<feature type="region of interest" description="Disordered" evidence="1">
    <location>
        <begin position="46"/>
        <end position="72"/>
    </location>
</feature>
<evidence type="ECO:0000313" key="4">
    <source>
        <dbReference type="Proteomes" id="UP000236884"/>
    </source>
</evidence>
<reference evidence="3 4" key="1">
    <citation type="submission" date="2015-08" db="EMBL/GenBank/DDBJ databases">
        <title>Investigation of the bacterial diversity of lava forest soil.</title>
        <authorList>
            <person name="Lee J.S."/>
        </authorList>
    </citation>
    <scope>NUCLEOTIDE SEQUENCE [LARGE SCALE GENOMIC DNA]</scope>
    <source>
        <strain evidence="3 4">GJW-30</strain>
    </source>
</reference>
<keyword evidence="4" id="KW-1185">Reference proteome</keyword>
<evidence type="ECO:0000313" key="3">
    <source>
        <dbReference type="EMBL" id="BAT58956.1"/>
    </source>
</evidence>
<dbReference type="KEGG" id="vgo:GJW-30_1_01484"/>
<gene>
    <name evidence="3" type="ORF">GJW-30_1_01484</name>
</gene>
<proteinExistence type="predicted"/>
<evidence type="ECO:0000256" key="2">
    <source>
        <dbReference type="SAM" id="Phobius"/>
    </source>
</evidence>
<feature type="transmembrane region" description="Helical" evidence="2">
    <location>
        <begin position="12"/>
        <end position="34"/>
    </location>
</feature>
<dbReference type="EMBL" id="AP014946">
    <property type="protein sequence ID" value="BAT58956.1"/>
    <property type="molecule type" value="Genomic_DNA"/>
</dbReference>
<dbReference type="Proteomes" id="UP000236884">
    <property type="component" value="Chromosome"/>
</dbReference>
<evidence type="ECO:0000256" key="1">
    <source>
        <dbReference type="SAM" id="MobiDB-lite"/>
    </source>
</evidence>
<accession>A0A0S3PSV7</accession>
<organism evidence="3 4">
    <name type="scientific">Variibacter gotjawalensis</name>
    <dbReference type="NCBI Taxonomy" id="1333996"/>
    <lineage>
        <taxon>Bacteria</taxon>
        <taxon>Pseudomonadati</taxon>
        <taxon>Pseudomonadota</taxon>
        <taxon>Alphaproteobacteria</taxon>
        <taxon>Hyphomicrobiales</taxon>
        <taxon>Nitrobacteraceae</taxon>
        <taxon>Variibacter</taxon>
    </lineage>
</organism>
<dbReference type="AlphaFoldDB" id="A0A0S3PSV7"/>
<dbReference type="RefSeq" id="WP_130364791.1">
    <property type="nucleotide sequence ID" value="NZ_AP014946.1"/>
</dbReference>
<feature type="compositionally biased region" description="Polar residues" evidence="1">
    <location>
        <begin position="50"/>
        <end position="61"/>
    </location>
</feature>
<name>A0A0S3PSV7_9BRAD</name>
<sequence length="72" mass="7727">MRRPGESWIEDIAKTILALGLYCGVIAGAGYAAYTFFTEFPLHDKPQMSAPASPQKQSNAGALTRQAGGQIR</sequence>
<keyword evidence="2" id="KW-0812">Transmembrane</keyword>
<keyword evidence="2" id="KW-0472">Membrane</keyword>
<protein>
    <submittedName>
        <fullName evidence="3">Uncharacterized protein</fullName>
    </submittedName>
</protein>
<keyword evidence="2" id="KW-1133">Transmembrane helix</keyword>